<name>A0A345MK86_BPBSP</name>
<keyword evidence="3" id="KW-1185">Reference proteome</keyword>
<sequence length="93" mass="11072">MLKITLYDDGRFETEEVEHSDYLDRMENKSVGGYQFVYGTESGEVILLDGDKKEYHFNRIMKSKFREVDKEIKRLEQTKKELLKIGQEISKVF</sequence>
<keyword evidence="1" id="KW-0175">Coiled coil</keyword>
<evidence type="ECO:0000256" key="1">
    <source>
        <dbReference type="SAM" id="Coils"/>
    </source>
</evidence>
<reference evidence="2 3" key="1">
    <citation type="submission" date="2018-07" db="EMBL/GenBank/DDBJ databases">
        <title>Complete nucleotide sequence of Bacillus phage BSP38.</title>
        <authorList>
            <person name="Ghosh K."/>
            <person name="Kim K.-P."/>
        </authorList>
    </citation>
    <scope>NUCLEOTIDE SEQUENCE [LARGE SCALE GENOMIC DNA]</scope>
</reference>
<evidence type="ECO:0000313" key="2">
    <source>
        <dbReference type="EMBL" id="AXH71268.1"/>
    </source>
</evidence>
<evidence type="ECO:0000313" key="3">
    <source>
        <dbReference type="Proteomes" id="UP000260425"/>
    </source>
</evidence>
<dbReference type="Proteomes" id="UP000260425">
    <property type="component" value="Segment"/>
</dbReference>
<protein>
    <submittedName>
        <fullName evidence="2">Uncharacterized protein</fullName>
    </submittedName>
</protein>
<proteinExistence type="predicted"/>
<feature type="coiled-coil region" evidence="1">
    <location>
        <begin position="58"/>
        <end position="85"/>
    </location>
</feature>
<gene>
    <name evidence="2" type="ORF">BSP38_226</name>
</gene>
<organismHost>
    <name type="scientific">Bacillus subtilis</name>
    <dbReference type="NCBI Taxonomy" id="1423"/>
</organismHost>
<accession>A0A345MK86</accession>
<dbReference type="EMBL" id="MH606185">
    <property type="protein sequence ID" value="AXH71268.1"/>
    <property type="molecule type" value="Genomic_DNA"/>
</dbReference>
<organism evidence="2 3">
    <name type="scientific">Bacillus phage BSP38</name>
    <dbReference type="NCBI Taxonomy" id="2283013"/>
    <lineage>
        <taxon>Viruses</taxon>
        <taxon>Duplodnaviria</taxon>
        <taxon>Heunggongvirae</taxon>
        <taxon>Uroviricota</taxon>
        <taxon>Caudoviricetes</taxon>
        <taxon>Herelleviridae</taxon>
        <taxon>Bastillevirinae</taxon>
        <taxon>Jeonjuvirus</taxon>
        <taxon>Jeonjuvirus BSP38</taxon>
    </lineage>
</organism>